<dbReference type="Proteomes" id="UP001464891">
    <property type="component" value="Unassembled WGS sequence"/>
</dbReference>
<sequence length="132" mass="14704">MVPMTVVNPLYHDQTVGALCREGLQVHHFTLLASCKTILRCLRRRGDGRHSWGAHQLDRCLSSLADEKFAVHLNTEGKTIEVVAEEIAHHVGLALNPPTWHPVLRPLNTDNCANLPYSLVVSCMSRSQSTSR</sequence>
<accession>A0ABV0JH07</accession>
<proteinExistence type="predicted"/>
<comment type="caution">
    <text evidence="1">The sequence shown here is derived from an EMBL/GenBank/DDBJ whole genome shotgun (WGS) entry which is preliminary data.</text>
</comment>
<name>A0ABV0JH07_9CYAN</name>
<organism evidence="1 2">
    <name type="scientific">Trichocoleus desertorum GB2-A4</name>
    <dbReference type="NCBI Taxonomy" id="2933944"/>
    <lineage>
        <taxon>Bacteria</taxon>
        <taxon>Bacillati</taxon>
        <taxon>Cyanobacteriota</taxon>
        <taxon>Cyanophyceae</taxon>
        <taxon>Leptolyngbyales</taxon>
        <taxon>Trichocoleusaceae</taxon>
        <taxon>Trichocoleus</taxon>
    </lineage>
</organism>
<protein>
    <submittedName>
        <fullName evidence="1">Uncharacterized protein</fullName>
    </submittedName>
</protein>
<evidence type="ECO:0000313" key="2">
    <source>
        <dbReference type="Proteomes" id="UP001464891"/>
    </source>
</evidence>
<dbReference type="InterPro" id="IPR027417">
    <property type="entry name" value="P-loop_NTPase"/>
</dbReference>
<evidence type="ECO:0000313" key="1">
    <source>
        <dbReference type="EMBL" id="MEP0820924.1"/>
    </source>
</evidence>
<dbReference type="Gene3D" id="3.40.50.300">
    <property type="entry name" value="P-loop containing nucleotide triphosphate hydrolases"/>
    <property type="match status" value="1"/>
</dbReference>
<gene>
    <name evidence="1" type="ORF">NC998_27970</name>
</gene>
<dbReference type="EMBL" id="JAMPKM010000051">
    <property type="protein sequence ID" value="MEP0820924.1"/>
    <property type="molecule type" value="Genomic_DNA"/>
</dbReference>
<keyword evidence="2" id="KW-1185">Reference proteome</keyword>
<reference evidence="1 2" key="1">
    <citation type="submission" date="2022-04" db="EMBL/GenBank/DDBJ databases">
        <title>Positive selection, recombination, and allopatry shape intraspecific diversity of widespread and dominant cyanobacteria.</title>
        <authorList>
            <person name="Wei J."/>
            <person name="Shu W."/>
            <person name="Hu C."/>
        </authorList>
    </citation>
    <scope>NUCLEOTIDE SEQUENCE [LARGE SCALE GENOMIC DNA]</scope>
    <source>
        <strain evidence="1 2">GB2-A4</strain>
    </source>
</reference>